<accession>A0ABR6YEG0</accession>
<reference evidence="1 2" key="1">
    <citation type="submission" date="2020-08" db="EMBL/GenBank/DDBJ databases">
        <title>Novel species isolated from subtropical streams in China.</title>
        <authorList>
            <person name="Lu H."/>
        </authorList>
    </citation>
    <scope>NUCLEOTIDE SEQUENCE [LARGE SCALE GENOMIC DNA]</scope>
    <source>
        <strain evidence="1 2">LX15W</strain>
    </source>
</reference>
<protein>
    <submittedName>
        <fullName evidence="1">Uncharacterized protein</fullName>
    </submittedName>
</protein>
<comment type="caution">
    <text evidence="1">The sequence shown here is derived from an EMBL/GenBank/DDBJ whole genome shotgun (WGS) entry which is preliminary data.</text>
</comment>
<name>A0ABR6YEG0_9BURK</name>
<keyword evidence="2" id="KW-1185">Reference proteome</keyword>
<organism evidence="1 2">
    <name type="scientific">Undibacterium flavidum</name>
    <dbReference type="NCBI Taxonomy" id="2762297"/>
    <lineage>
        <taxon>Bacteria</taxon>
        <taxon>Pseudomonadati</taxon>
        <taxon>Pseudomonadota</taxon>
        <taxon>Betaproteobacteria</taxon>
        <taxon>Burkholderiales</taxon>
        <taxon>Oxalobacteraceae</taxon>
        <taxon>Undibacterium</taxon>
    </lineage>
</organism>
<dbReference type="RefSeq" id="WP_186942881.1">
    <property type="nucleotide sequence ID" value="NZ_JACOGA010000014.1"/>
</dbReference>
<evidence type="ECO:0000313" key="2">
    <source>
        <dbReference type="Proteomes" id="UP000624279"/>
    </source>
</evidence>
<dbReference type="Proteomes" id="UP000624279">
    <property type="component" value="Unassembled WGS sequence"/>
</dbReference>
<proteinExistence type="predicted"/>
<evidence type="ECO:0000313" key="1">
    <source>
        <dbReference type="EMBL" id="MBC3874894.1"/>
    </source>
</evidence>
<gene>
    <name evidence="1" type="ORF">H8K55_14980</name>
</gene>
<dbReference type="EMBL" id="JACOGA010000014">
    <property type="protein sequence ID" value="MBC3874894.1"/>
    <property type="molecule type" value="Genomic_DNA"/>
</dbReference>
<sequence>MFNGGLKNQLNAISRLFWPSSVTITLTGSTITAQQHAKSSKSHVAVHYFTHHAGAQSELFYAEVDAFLQQLFSQPSWQKRGTSIVLGADLVRYFLVQPFSNARHLQDSIDAATHRFQQLYGKDDLKEWDIQGHWSIDQRFLACAVPKKLLQQLQQCAQHSSFQIDAITPQFVFAWNCLHHHLSARQWLLLNEGTHLVLGMLDHTGLVSVRVIARQVQTNTPTENLTEILKREALSFDLPLPETVVLCGAMEAQWIDCKQPAIIQSGKLKKKNIKGRDICTTPILTEQSV</sequence>